<comment type="caution">
    <text evidence="5">The sequence shown here is derived from an EMBL/GenBank/DDBJ whole genome shotgun (WGS) entry which is preliminary data.</text>
</comment>
<dbReference type="EMBL" id="SUMD01000021">
    <property type="protein sequence ID" value="TJZ73245.1"/>
    <property type="molecule type" value="Genomic_DNA"/>
</dbReference>
<dbReference type="InterPro" id="IPR025734">
    <property type="entry name" value="EspG"/>
</dbReference>
<organism evidence="5 6">
    <name type="scientific">Rhodococcus oryzae</name>
    <dbReference type="NCBI Taxonomy" id="2571143"/>
    <lineage>
        <taxon>Bacteria</taxon>
        <taxon>Bacillati</taxon>
        <taxon>Actinomycetota</taxon>
        <taxon>Actinomycetes</taxon>
        <taxon>Mycobacteriales</taxon>
        <taxon>Nocardiaceae</taxon>
        <taxon>Rhodococcus</taxon>
    </lineage>
</organism>
<evidence type="ECO:0000256" key="4">
    <source>
        <dbReference type="ARBA" id="ARBA00023186"/>
    </source>
</evidence>
<keyword evidence="4" id="KW-0143">Chaperone</keyword>
<dbReference type="RefSeq" id="WP_136912197.1">
    <property type="nucleotide sequence ID" value="NZ_SUMD01000021.1"/>
</dbReference>
<evidence type="ECO:0000256" key="3">
    <source>
        <dbReference type="ARBA" id="ARBA00022490"/>
    </source>
</evidence>
<comment type="subcellular location">
    <subcellularLocation>
        <location evidence="1">Cytoplasm</location>
    </subcellularLocation>
</comment>
<dbReference type="Pfam" id="PF14011">
    <property type="entry name" value="ESX-1_EspG"/>
    <property type="match status" value="1"/>
</dbReference>
<evidence type="ECO:0000313" key="5">
    <source>
        <dbReference type="EMBL" id="TJZ73245.1"/>
    </source>
</evidence>
<sequence>MIDSGTLSAPSRLESVTLGLDELDLLVNVLGIDELPVVLNATARFDSVAARDAAFDTARVSLAERGLLEAGAVHPDVAEWLQVLARPYWEVALRWYVPSDGRSAGSAPAEEISRLCLAHGPTGSVLALRGPDSYVLQRAEHPAGELMLDAIGRQAPVDLGVINAPTEQLVAALADCADARSTARRLAALGVADQDVVTVSAALACCRERAEIVAIRHGDGKVEPIGGPVTVFDTDRGRIVGTSSVSADGVAWSTLSAGSDARFRQAIDVLVGAVS</sequence>
<gene>
    <name evidence="5" type="ORF">FCG67_24605</name>
</gene>
<proteinExistence type="inferred from homology"/>
<evidence type="ECO:0000313" key="6">
    <source>
        <dbReference type="Proteomes" id="UP000305109"/>
    </source>
</evidence>
<evidence type="ECO:0000256" key="1">
    <source>
        <dbReference type="ARBA" id="ARBA00004496"/>
    </source>
</evidence>
<comment type="similarity">
    <text evidence="2">Belongs to the EspG family.</text>
</comment>
<evidence type="ECO:0000256" key="2">
    <source>
        <dbReference type="ARBA" id="ARBA00006411"/>
    </source>
</evidence>
<accession>A0ABY2RFT0</accession>
<keyword evidence="3" id="KW-0963">Cytoplasm</keyword>
<dbReference type="Proteomes" id="UP000305109">
    <property type="component" value="Unassembled WGS sequence"/>
</dbReference>
<keyword evidence="6" id="KW-1185">Reference proteome</keyword>
<protein>
    <submittedName>
        <fullName evidence="5">ESX secretion-associated protein EspG</fullName>
    </submittedName>
</protein>
<reference evidence="5 6" key="1">
    <citation type="submission" date="2019-04" db="EMBL/GenBank/DDBJ databases">
        <title>Rhodococcus oryzae sp. nov., a novel actinomycete isolated from rhizosphere soil of rice (Oryza sativa L.).</title>
        <authorList>
            <person name="Li C."/>
        </authorList>
    </citation>
    <scope>NUCLEOTIDE SEQUENCE [LARGE SCALE GENOMIC DNA]</scope>
    <source>
        <strain evidence="5 6">NEAU-CX67</strain>
    </source>
</reference>
<name>A0ABY2RFT0_9NOCA</name>